<gene>
    <name evidence="5" type="ORF">A9Q84_18695</name>
</gene>
<keyword evidence="2" id="KW-0805">Transcription regulation</keyword>
<evidence type="ECO:0000256" key="2">
    <source>
        <dbReference type="ARBA" id="ARBA00023015"/>
    </source>
</evidence>
<dbReference type="AlphaFoldDB" id="A0A1Y5F2G0"/>
<comment type="caution">
    <text evidence="5">The sequence shown here is derived from an EMBL/GenBank/DDBJ whole genome shotgun (WGS) entry which is preliminary data.</text>
</comment>
<sequence>MNSFALSTEDALLLLEYERCDSIAEVSEIFKRDPSVISRNLKRLSEKLPVIEKAQGKWVLTELGRKFNTWTLEAVSTQQSILDQKIEIKIASTREFAHRYLIEAVTTLFPKDKYHIHLITFDSDSEKLLLNGQVDMVFDCGKPYDPQIAFKRSTSEEMSIVISKEFKSRHGVKSSKDLSELDHIHYSRNNLAKIYQMTRDKLKIGLTVNDIALVRQACINAQGWAMIPTYTIKKELITGELIEVKLDRNWKLASYKFGVWWNRDKSYLAPHIDKAVEWLAKQDLN</sequence>
<dbReference type="Proteomes" id="UP000196531">
    <property type="component" value="Unassembled WGS sequence"/>
</dbReference>
<dbReference type="Pfam" id="PF03466">
    <property type="entry name" value="LysR_substrate"/>
    <property type="match status" value="1"/>
</dbReference>
<dbReference type="SUPFAM" id="SSF46785">
    <property type="entry name" value="Winged helix' DNA-binding domain"/>
    <property type="match status" value="1"/>
</dbReference>
<proteinExistence type="inferred from homology"/>
<comment type="similarity">
    <text evidence="1">Belongs to the LysR transcriptional regulatory family.</text>
</comment>
<dbReference type="SUPFAM" id="SSF53850">
    <property type="entry name" value="Periplasmic binding protein-like II"/>
    <property type="match status" value="1"/>
</dbReference>
<accession>A0A1Y5F2G0</accession>
<evidence type="ECO:0000259" key="4">
    <source>
        <dbReference type="Pfam" id="PF03466"/>
    </source>
</evidence>
<dbReference type="PANTHER" id="PTHR30126">
    <property type="entry name" value="HTH-TYPE TRANSCRIPTIONAL REGULATOR"/>
    <property type="match status" value="1"/>
</dbReference>
<evidence type="ECO:0000256" key="1">
    <source>
        <dbReference type="ARBA" id="ARBA00009437"/>
    </source>
</evidence>
<organism evidence="5 6">
    <name type="scientific">Halobacteriovorax marinus</name>
    <dbReference type="NCBI Taxonomy" id="97084"/>
    <lineage>
        <taxon>Bacteria</taxon>
        <taxon>Pseudomonadati</taxon>
        <taxon>Bdellovibrionota</taxon>
        <taxon>Bacteriovoracia</taxon>
        <taxon>Bacteriovoracales</taxon>
        <taxon>Halobacteriovoraceae</taxon>
        <taxon>Halobacteriovorax</taxon>
    </lineage>
</organism>
<name>A0A1Y5F2G0_9BACT</name>
<keyword evidence="3" id="KW-0804">Transcription</keyword>
<feature type="domain" description="LysR substrate-binding" evidence="4">
    <location>
        <begin position="88"/>
        <end position="281"/>
    </location>
</feature>
<reference evidence="6" key="1">
    <citation type="journal article" date="2017" name="Proc. Natl. Acad. Sci. U.S.A.">
        <title>Simulation of Deepwater Horizon oil plume reveals substrate specialization within a complex community of hydrocarbon-degraders.</title>
        <authorList>
            <person name="Hu P."/>
            <person name="Dubinsky E.A."/>
            <person name="Probst A.J."/>
            <person name="Wang J."/>
            <person name="Sieber C.M.K."/>
            <person name="Tom L.M."/>
            <person name="Gardinali P."/>
            <person name="Banfield J.F."/>
            <person name="Atlas R.M."/>
            <person name="Andersen G.L."/>
        </authorList>
    </citation>
    <scope>NUCLEOTIDE SEQUENCE [LARGE SCALE GENOMIC DNA]</scope>
</reference>
<dbReference type="InterPro" id="IPR036390">
    <property type="entry name" value="WH_DNA-bd_sf"/>
</dbReference>
<evidence type="ECO:0000256" key="3">
    <source>
        <dbReference type="ARBA" id="ARBA00023163"/>
    </source>
</evidence>
<dbReference type="InterPro" id="IPR005119">
    <property type="entry name" value="LysR_subst-bd"/>
</dbReference>
<dbReference type="PANTHER" id="PTHR30126:SF91">
    <property type="entry name" value="LYSR FAMILY TRANSCRIPTIONAL REGULATOR"/>
    <property type="match status" value="1"/>
</dbReference>
<dbReference type="EMBL" id="MAAO01000015">
    <property type="protein sequence ID" value="OUR93502.1"/>
    <property type="molecule type" value="Genomic_DNA"/>
</dbReference>
<dbReference type="GO" id="GO:0006355">
    <property type="term" value="P:regulation of DNA-templated transcription"/>
    <property type="evidence" value="ECO:0007669"/>
    <property type="project" value="TreeGrafter"/>
</dbReference>
<evidence type="ECO:0000313" key="5">
    <source>
        <dbReference type="EMBL" id="OUR93502.1"/>
    </source>
</evidence>
<dbReference type="GO" id="GO:0000976">
    <property type="term" value="F:transcription cis-regulatory region binding"/>
    <property type="evidence" value="ECO:0007669"/>
    <property type="project" value="TreeGrafter"/>
</dbReference>
<dbReference type="Gene3D" id="3.40.190.290">
    <property type="match status" value="1"/>
</dbReference>
<protein>
    <recommendedName>
        <fullName evidence="4">LysR substrate-binding domain-containing protein</fullName>
    </recommendedName>
</protein>
<evidence type="ECO:0000313" key="6">
    <source>
        <dbReference type="Proteomes" id="UP000196531"/>
    </source>
</evidence>